<comment type="caution">
    <text evidence="1">The sequence shown here is derived from an EMBL/GenBank/DDBJ whole genome shotgun (WGS) entry which is preliminary data.</text>
</comment>
<protein>
    <submittedName>
        <fullName evidence="1">Uncharacterized protein</fullName>
    </submittedName>
</protein>
<accession>A0A4Z2FWG1</accession>
<keyword evidence="2" id="KW-1185">Reference proteome</keyword>
<dbReference type="OrthoDB" id="8983202at2759"/>
<proteinExistence type="predicted"/>
<evidence type="ECO:0000313" key="2">
    <source>
        <dbReference type="Proteomes" id="UP000314294"/>
    </source>
</evidence>
<name>A0A4Z2FWG1_9TELE</name>
<evidence type="ECO:0000313" key="1">
    <source>
        <dbReference type="EMBL" id="TNN45261.1"/>
    </source>
</evidence>
<dbReference type="AlphaFoldDB" id="A0A4Z2FWG1"/>
<reference evidence="1 2" key="1">
    <citation type="submission" date="2019-03" db="EMBL/GenBank/DDBJ databases">
        <title>First draft genome of Liparis tanakae, snailfish: a comprehensive survey of snailfish specific genes.</title>
        <authorList>
            <person name="Kim W."/>
            <person name="Song I."/>
            <person name="Jeong J.-H."/>
            <person name="Kim D."/>
            <person name="Kim S."/>
            <person name="Ryu S."/>
            <person name="Song J.Y."/>
            <person name="Lee S.K."/>
        </authorList>
    </citation>
    <scope>NUCLEOTIDE SEQUENCE [LARGE SCALE GENOMIC DNA]</scope>
    <source>
        <tissue evidence="1">Muscle</tissue>
    </source>
</reference>
<sequence>MHSMAWLVQLAQLAQKPESLGSPGSQRRLLLVKGDMSSQPQYDTLIFLRPTQGDSRCGDAAKDKRLRMRTE</sequence>
<dbReference type="EMBL" id="SRLO01000856">
    <property type="protein sequence ID" value="TNN45261.1"/>
    <property type="molecule type" value="Genomic_DNA"/>
</dbReference>
<dbReference type="Proteomes" id="UP000314294">
    <property type="component" value="Unassembled WGS sequence"/>
</dbReference>
<organism evidence="1 2">
    <name type="scientific">Liparis tanakae</name>
    <name type="common">Tanaka's snailfish</name>
    <dbReference type="NCBI Taxonomy" id="230148"/>
    <lineage>
        <taxon>Eukaryota</taxon>
        <taxon>Metazoa</taxon>
        <taxon>Chordata</taxon>
        <taxon>Craniata</taxon>
        <taxon>Vertebrata</taxon>
        <taxon>Euteleostomi</taxon>
        <taxon>Actinopterygii</taxon>
        <taxon>Neopterygii</taxon>
        <taxon>Teleostei</taxon>
        <taxon>Neoteleostei</taxon>
        <taxon>Acanthomorphata</taxon>
        <taxon>Eupercaria</taxon>
        <taxon>Perciformes</taxon>
        <taxon>Cottioidei</taxon>
        <taxon>Cottales</taxon>
        <taxon>Liparidae</taxon>
        <taxon>Liparis</taxon>
    </lineage>
</organism>
<gene>
    <name evidence="1" type="ORF">EYF80_044533</name>
</gene>